<feature type="transmembrane region" description="Helical" evidence="16">
    <location>
        <begin position="21"/>
        <end position="45"/>
    </location>
</feature>
<comment type="function">
    <text evidence="2">The phosphoenolpyruvate-dependent sugar phosphotransferase system (sugar PTS), a major carbohydrate active transport system, catalyzes the phosphorylation of incoming sugar substrates concomitantly with their translocation across the cell membrane. The enzyme II CmtAB PTS system is involved in D-mannitol transport.</text>
</comment>
<evidence type="ECO:0000256" key="10">
    <source>
        <dbReference type="ARBA" id="ARBA00022679"/>
    </source>
</evidence>
<keyword evidence="14 16" id="KW-0472">Membrane</keyword>
<proteinExistence type="predicted"/>
<keyword evidence="10 18" id="KW-0808">Transferase</keyword>
<dbReference type="Gene3D" id="3.40.50.2300">
    <property type="match status" value="1"/>
</dbReference>
<feature type="domain" description="PTS EIIC type-2" evidence="17">
    <location>
        <begin position="15"/>
        <end position="346"/>
    </location>
</feature>
<dbReference type="PANTHER" id="PTHR30181">
    <property type="entry name" value="MANNITOL PERMEASE IIC COMPONENT"/>
    <property type="match status" value="1"/>
</dbReference>
<keyword evidence="6" id="KW-0813">Transport</keyword>
<dbReference type="GO" id="GO:0009401">
    <property type="term" value="P:phosphoenolpyruvate-dependent sugar phosphotransferase system"/>
    <property type="evidence" value="ECO:0007669"/>
    <property type="project" value="UniProtKB-KW"/>
</dbReference>
<name>A0AAW9K2Z9_CARML</name>
<evidence type="ECO:0000256" key="12">
    <source>
        <dbReference type="ARBA" id="ARBA00022692"/>
    </source>
</evidence>
<dbReference type="GO" id="GO:0022872">
    <property type="term" value="F:protein-N(PI)-phosphohistidine-mannitol phosphotransferase system transmembrane transporter activity"/>
    <property type="evidence" value="ECO:0007669"/>
    <property type="project" value="InterPro"/>
</dbReference>
<evidence type="ECO:0000256" key="8">
    <source>
        <dbReference type="ARBA" id="ARBA00022553"/>
    </source>
</evidence>
<dbReference type="InterPro" id="IPR003352">
    <property type="entry name" value="PTS_EIIC"/>
</dbReference>
<dbReference type="InterPro" id="IPR050893">
    <property type="entry name" value="Sugar_PTS"/>
</dbReference>
<evidence type="ECO:0000259" key="17">
    <source>
        <dbReference type="PROSITE" id="PS51104"/>
    </source>
</evidence>
<comment type="subcellular location">
    <subcellularLocation>
        <location evidence="3">Cell membrane</location>
        <topology evidence="3">Multi-pass membrane protein</topology>
    </subcellularLocation>
</comment>
<dbReference type="RefSeq" id="WP_322808478.1">
    <property type="nucleotide sequence ID" value="NZ_JAVBVO010000002.1"/>
</dbReference>
<dbReference type="InterPro" id="IPR029503">
    <property type="entry name" value="PTS_EIIB_mannitol"/>
</dbReference>
<dbReference type="GO" id="GO:0090563">
    <property type="term" value="F:protein-phosphocysteine-sugar phosphotransferase activity"/>
    <property type="evidence" value="ECO:0007669"/>
    <property type="project" value="TreeGrafter"/>
</dbReference>
<feature type="transmembrane region" description="Helical" evidence="16">
    <location>
        <begin position="51"/>
        <end position="69"/>
    </location>
</feature>
<evidence type="ECO:0000256" key="2">
    <source>
        <dbReference type="ARBA" id="ARBA00002434"/>
    </source>
</evidence>
<keyword evidence="8" id="KW-0597">Phosphoprotein</keyword>
<evidence type="ECO:0000256" key="16">
    <source>
        <dbReference type="SAM" id="Phobius"/>
    </source>
</evidence>
<feature type="transmembrane region" description="Helical" evidence="16">
    <location>
        <begin position="271"/>
        <end position="295"/>
    </location>
</feature>
<keyword evidence="9" id="KW-0762">Sugar transport</keyword>
<organism evidence="18 19">
    <name type="scientific">Carnobacterium maltaromaticum</name>
    <name type="common">Carnobacterium piscicola</name>
    <dbReference type="NCBI Taxonomy" id="2751"/>
    <lineage>
        <taxon>Bacteria</taxon>
        <taxon>Bacillati</taxon>
        <taxon>Bacillota</taxon>
        <taxon>Bacilli</taxon>
        <taxon>Lactobacillales</taxon>
        <taxon>Carnobacteriaceae</taxon>
        <taxon>Carnobacterium</taxon>
    </lineage>
</organism>
<evidence type="ECO:0000313" key="19">
    <source>
        <dbReference type="Proteomes" id="UP001290462"/>
    </source>
</evidence>
<dbReference type="InterPro" id="IPR004718">
    <property type="entry name" value="PTS_IIC_mtl"/>
</dbReference>
<evidence type="ECO:0000256" key="15">
    <source>
        <dbReference type="ARBA" id="ARBA00033349"/>
    </source>
</evidence>
<evidence type="ECO:0000256" key="11">
    <source>
        <dbReference type="ARBA" id="ARBA00022683"/>
    </source>
</evidence>
<dbReference type="NCBIfam" id="NF011663">
    <property type="entry name" value="PRK15083.1"/>
    <property type="match status" value="1"/>
</dbReference>
<evidence type="ECO:0000256" key="9">
    <source>
        <dbReference type="ARBA" id="ARBA00022597"/>
    </source>
</evidence>
<dbReference type="Pfam" id="PF02378">
    <property type="entry name" value="PTS_EIIC"/>
    <property type="match status" value="1"/>
</dbReference>
<evidence type="ECO:0000313" key="18">
    <source>
        <dbReference type="EMBL" id="MDZ5757656.1"/>
    </source>
</evidence>
<accession>A0AAW9K2Z9</accession>
<evidence type="ECO:0000256" key="13">
    <source>
        <dbReference type="ARBA" id="ARBA00022989"/>
    </source>
</evidence>
<dbReference type="InterPro" id="IPR036095">
    <property type="entry name" value="PTS_EIIB-like_sf"/>
</dbReference>
<dbReference type="PROSITE" id="PS51104">
    <property type="entry name" value="PTS_EIIC_TYPE_2"/>
    <property type="match status" value="1"/>
</dbReference>
<dbReference type="AlphaFoldDB" id="A0AAW9K2Z9"/>
<protein>
    <recommendedName>
        <fullName evidence="5">PTS system mannitol-specific EIICB component</fullName>
        <ecNumber evidence="4">2.7.1.197</ecNumber>
    </recommendedName>
    <alternativeName>
        <fullName evidence="15">EIICB-Mtl</fullName>
    </alternativeName>
</protein>
<evidence type="ECO:0000256" key="3">
    <source>
        <dbReference type="ARBA" id="ARBA00004651"/>
    </source>
</evidence>
<dbReference type="PANTHER" id="PTHR30181:SF2">
    <property type="entry name" value="PTS SYSTEM MANNITOL-SPECIFIC EIICBA COMPONENT"/>
    <property type="match status" value="1"/>
</dbReference>
<keyword evidence="11" id="KW-0598">Phosphotransferase system</keyword>
<dbReference type="Proteomes" id="UP001290462">
    <property type="component" value="Unassembled WGS sequence"/>
</dbReference>
<dbReference type="SUPFAM" id="SSF52794">
    <property type="entry name" value="PTS system IIB component-like"/>
    <property type="match status" value="1"/>
</dbReference>
<feature type="transmembrane region" description="Helical" evidence="16">
    <location>
        <begin position="134"/>
        <end position="154"/>
    </location>
</feature>
<gene>
    <name evidence="18" type="ORF">RAK27_03205</name>
</gene>
<dbReference type="InterPro" id="IPR013014">
    <property type="entry name" value="PTS_EIIC_2"/>
</dbReference>
<dbReference type="GO" id="GO:0005886">
    <property type="term" value="C:plasma membrane"/>
    <property type="evidence" value="ECO:0007669"/>
    <property type="project" value="UniProtKB-SubCell"/>
</dbReference>
<dbReference type="Pfam" id="PF02302">
    <property type="entry name" value="PTS_IIB"/>
    <property type="match status" value="1"/>
</dbReference>
<keyword evidence="13 16" id="KW-1133">Transmembrane helix</keyword>
<dbReference type="EC" id="2.7.1.197" evidence="4"/>
<dbReference type="CDD" id="cd05567">
    <property type="entry name" value="PTS_IIB_mannitol"/>
    <property type="match status" value="1"/>
</dbReference>
<keyword evidence="7" id="KW-1003">Cell membrane</keyword>
<dbReference type="InterPro" id="IPR003501">
    <property type="entry name" value="PTS_EIIB_2/3"/>
</dbReference>
<dbReference type="NCBIfam" id="TIGR00851">
    <property type="entry name" value="mtlA"/>
    <property type="match status" value="1"/>
</dbReference>
<evidence type="ECO:0000256" key="1">
    <source>
        <dbReference type="ARBA" id="ARBA00001655"/>
    </source>
</evidence>
<evidence type="ECO:0000256" key="6">
    <source>
        <dbReference type="ARBA" id="ARBA00022448"/>
    </source>
</evidence>
<evidence type="ECO:0000256" key="4">
    <source>
        <dbReference type="ARBA" id="ARBA00011909"/>
    </source>
</evidence>
<feature type="transmembrane region" description="Helical" evidence="16">
    <location>
        <begin position="315"/>
        <end position="337"/>
    </location>
</feature>
<reference evidence="18" key="1">
    <citation type="submission" date="2023-08" db="EMBL/GenBank/DDBJ databases">
        <title>Genomic characterization of piscicolin 126 produced by Carnobacterium maltaromaticum CM22 strain isolated from salmon (Salmo salar).</title>
        <authorList>
            <person name="Gonzalez-Gragera E."/>
            <person name="Garcia-Lopez J.D."/>
            <person name="Teso-Perez C."/>
            <person name="Gimenez-Hernandez I."/>
            <person name="Peralta-Sanchez J.M."/>
            <person name="Valdivia E."/>
            <person name="Montalban-Lopez M."/>
            <person name="Martin-Platero A.M."/>
            <person name="Banos A."/>
            <person name="Martinez-Bueno M."/>
        </authorList>
    </citation>
    <scope>NUCLEOTIDE SEQUENCE</scope>
    <source>
        <strain evidence="18">CM22</strain>
    </source>
</reference>
<comment type="caution">
    <text evidence="18">The sequence shown here is derived from an EMBL/GenBank/DDBJ whole genome shotgun (WGS) entry which is preliminary data.</text>
</comment>
<evidence type="ECO:0000256" key="14">
    <source>
        <dbReference type="ARBA" id="ARBA00023136"/>
    </source>
</evidence>
<evidence type="ECO:0000256" key="5">
    <source>
        <dbReference type="ARBA" id="ARBA00021825"/>
    </source>
</evidence>
<evidence type="ECO:0000256" key="7">
    <source>
        <dbReference type="ARBA" id="ARBA00022475"/>
    </source>
</evidence>
<keyword evidence="12 16" id="KW-0812">Transmembrane</keyword>
<comment type="catalytic activity">
    <reaction evidence="1">
        <text>D-mannitol(out) + N(pros)-phospho-L-histidyl-[protein] = D-mannitol 1-phosphate(in) + L-histidyl-[protein]</text>
        <dbReference type="Rhea" id="RHEA:33363"/>
        <dbReference type="Rhea" id="RHEA-COMP:9745"/>
        <dbReference type="Rhea" id="RHEA-COMP:9746"/>
        <dbReference type="ChEBI" id="CHEBI:16899"/>
        <dbReference type="ChEBI" id="CHEBI:29979"/>
        <dbReference type="ChEBI" id="CHEBI:61381"/>
        <dbReference type="ChEBI" id="CHEBI:64837"/>
        <dbReference type="EC" id="2.7.1.197"/>
    </reaction>
</comment>
<sequence>MLKKTNKIRFQLQQVGSYLSGMIMPNIGAFIAWGLITALFIPAGWFPNAKIAALIEPIMVYLLPILIGYTGGKLVFGTRGAVVATLATTGLIVGAEMPMLMGAMVMGPVAAWLLKSFDKLITGKVPTGFEMLVNNFSAGVMGMLLAITSLFAVGPAMEYLNGLMVNGINYLVHHQLLSLISLLVEPGKVLFLNNAINHVALGPLGIEQATETGKSILFLIEANPGPGLGILLAYTFFGVGSMKQTAPGAVIIQLFGGIHEIYFPYILMKPALILSAISGGIVGILTFSLFNVGLVGPVSPGSILAILTLTPRGDYLGIIAGILTAATVSFSISVLIIKFSKVSLEIAVSTKKQMGELKRVSKPSKSETETTNEVKNLKQTSEFPEIVNKIIFAYDVEIGTSAMGASILRKKMQEAGMEIEINHALIDQISKDSGTIIITQQELTLQALKKFPESYHISVVSFMKNKEYDALIKKLS</sequence>
<feature type="transmembrane region" description="Helical" evidence="16">
    <location>
        <begin position="81"/>
        <end position="114"/>
    </location>
</feature>
<dbReference type="EMBL" id="JAVBVO010000002">
    <property type="protein sequence ID" value="MDZ5757656.1"/>
    <property type="molecule type" value="Genomic_DNA"/>
</dbReference>